<feature type="region of interest" description="Disordered" evidence="1">
    <location>
        <begin position="362"/>
        <end position="393"/>
    </location>
</feature>
<gene>
    <name evidence="3" type="ORF">QQX98_008019</name>
</gene>
<feature type="compositionally biased region" description="Acidic residues" evidence="1">
    <location>
        <begin position="368"/>
        <end position="393"/>
    </location>
</feature>
<evidence type="ECO:0000313" key="4">
    <source>
        <dbReference type="Proteomes" id="UP001498476"/>
    </source>
</evidence>
<evidence type="ECO:0000256" key="1">
    <source>
        <dbReference type="SAM" id="MobiDB-lite"/>
    </source>
</evidence>
<keyword evidence="4" id="KW-1185">Reference proteome</keyword>
<sequence length="654" mass="71654">MSTSASDDEAPDASPGSRGSGALGEVIEVEDGSEDESGDASSDSETSDAGGLLDVMAVEGEETDESHDASSDSGDDDSDGDGDGGGPSHHSFSKFLQLPFELRHRVWELFCPELRLRSRIFDFNMSPGTARYHDPSLPATARVWTVTDWLTLGDQTRSIRRLLSVHHESRAMALKQFPDSLTIEGGSGDAIVRFDRDRDVVMIYGLHSAGPDDVFRLPGFAEHVKHAGIATWDDSFASDADAVAHLAQDLGSLEAFFFCSSSTSLRREDLDWCTSDLVNRQHLQRYEEAPGVGEDMESLYAWPDIRNHADFARFQIPKDLLAPVPEPLDDVFRRKGVKTWPVVRFEFERGMRRYQSLLEPGIKGYETDSSDDSELGSESESGTDLDQYESDGIDDEEIVEGSDASDDEISIDGEHHERVEIGGDTSEAHFSSPEPESINGGAQFSSPEPESVNGGAHFSSPEPEPEPVNRGRKRRVVEDSDDDSDVPVQAITKRARTTHVVSSDSEDDDDQEPTGPRPPINRAARIVLSDSDSDSDAPEQTAKPKGAKESGTDESETLHESSDEDKSDEDGSSEDEKPAAPLTLAERLRLHREVHPIESSDDEAGQDDSDGEDASDDEDDGSDEEGRSRNPFFINMAEDEDEDEEDEGEDGENY</sequence>
<dbReference type="Proteomes" id="UP001498476">
    <property type="component" value="Unassembled WGS sequence"/>
</dbReference>
<dbReference type="InterPro" id="IPR045518">
    <property type="entry name" value="2EXR"/>
</dbReference>
<feature type="compositionally biased region" description="Acidic residues" evidence="1">
    <location>
        <begin position="27"/>
        <end position="38"/>
    </location>
</feature>
<feature type="compositionally biased region" description="Acidic residues" evidence="1">
    <location>
        <begin position="599"/>
        <end position="623"/>
    </location>
</feature>
<dbReference type="EMBL" id="JAZAVJ010000139">
    <property type="protein sequence ID" value="KAK7413133.1"/>
    <property type="molecule type" value="Genomic_DNA"/>
</dbReference>
<feature type="domain" description="2EXR" evidence="2">
    <location>
        <begin position="92"/>
        <end position="201"/>
    </location>
</feature>
<organism evidence="3 4">
    <name type="scientific">Neonectria punicea</name>
    <dbReference type="NCBI Taxonomy" id="979145"/>
    <lineage>
        <taxon>Eukaryota</taxon>
        <taxon>Fungi</taxon>
        <taxon>Dikarya</taxon>
        <taxon>Ascomycota</taxon>
        <taxon>Pezizomycotina</taxon>
        <taxon>Sordariomycetes</taxon>
        <taxon>Hypocreomycetidae</taxon>
        <taxon>Hypocreales</taxon>
        <taxon>Nectriaceae</taxon>
        <taxon>Neonectria</taxon>
    </lineage>
</organism>
<evidence type="ECO:0000259" key="2">
    <source>
        <dbReference type="Pfam" id="PF20150"/>
    </source>
</evidence>
<feature type="compositionally biased region" description="Basic and acidic residues" evidence="1">
    <location>
        <begin position="586"/>
        <end position="598"/>
    </location>
</feature>
<feature type="compositionally biased region" description="Low complexity" evidence="1">
    <location>
        <begin position="39"/>
        <end position="51"/>
    </location>
</feature>
<feature type="compositionally biased region" description="Acidic residues" evidence="1">
    <location>
        <begin position="562"/>
        <end position="573"/>
    </location>
</feature>
<feature type="compositionally biased region" description="Acidic residues" evidence="1">
    <location>
        <begin position="1"/>
        <end position="11"/>
    </location>
</feature>
<feature type="region of interest" description="Disordered" evidence="1">
    <location>
        <begin position="419"/>
        <end position="654"/>
    </location>
</feature>
<accession>A0ABR1GWT2</accession>
<comment type="caution">
    <text evidence="3">The sequence shown here is derived from an EMBL/GenBank/DDBJ whole genome shotgun (WGS) entry which is preliminary data.</text>
</comment>
<protein>
    <recommendedName>
        <fullName evidence="2">2EXR domain-containing protein</fullName>
    </recommendedName>
</protein>
<dbReference type="Pfam" id="PF20150">
    <property type="entry name" value="2EXR"/>
    <property type="match status" value="1"/>
</dbReference>
<evidence type="ECO:0000313" key="3">
    <source>
        <dbReference type="EMBL" id="KAK7413133.1"/>
    </source>
</evidence>
<reference evidence="3 4" key="1">
    <citation type="journal article" date="2025" name="Microbiol. Resour. Announc.">
        <title>Draft genome sequences for Neonectria magnoliae and Neonectria punicea, canker pathogens of Liriodendron tulipifera and Acer saccharum in West Virginia.</title>
        <authorList>
            <person name="Petronek H.M."/>
            <person name="Kasson M.T."/>
            <person name="Metheny A.M."/>
            <person name="Stauder C.M."/>
            <person name="Lovett B."/>
            <person name="Lynch S.C."/>
            <person name="Garnas J.R."/>
            <person name="Kasson L.R."/>
            <person name="Stajich J.E."/>
        </authorList>
    </citation>
    <scope>NUCLEOTIDE SEQUENCE [LARGE SCALE GENOMIC DNA]</scope>
    <source>
        <strain evidence="3 4">NRRL 64653</strain>
    </source>
</reference>
<feature type="region of interest" description="Disordered" evidence="1">
    <location>
        <begin position="1"/>
        <end position="90"/>
    </location>
</feature>
<name>A0ABR1GWT2_9HYPO</name>
<feature type="compositionally biased region" description="Acidic residues" evidence="1">
    <location>
        <begin position="637"/>
        <end position="654"/>
    </location>
</feature>
<proteinExistence type="predicted"/>
<feature type="compositionally biased region" description="Acidic residues" evidence="1">
    <location>
        <begin position="73"/>
        <end position="82"/>
    </location>
</feature>
<feature type="compositionally biased region" description="Basic and acidic residues" evidence="1">
    <location>
        <begin position="546"/>
        <end position="561"/>
    </location>
</feature>